<organism evidence="8 9">
    <name type="scientific">Somion occarium</name>
    <dbReference type="NCBI Taxonomy" id="3059160"/>
    <lineage>
        <taxon>Eukaryota</taxon>
        <taxon>Fungi</taxon>
        <taxon>Dikarya</taxon>
        <taxon>Basidiomycota</taxon>
        <taxon>Agaricomycotina</taxon>
        <taxon>Agaricomycetes</taxon>
        <taxon>Polyporales</taxon>
        <taxon>Cerrenaceae</taxon>
        <taxon>Somion</taxon>
    </lineage>
</organism>
<feature type="compositionally biased region" description="Low complexity" evidence="6">
    <location>
        <begin position="241"/>
        <end position="270"/>
    </location>
</feature>
<feature type="region of interest" description="Disordered" evidence="6">
    <location>
        <begin position="241"/>
        <end position="893"/>
    </location>
</feature>
<feature type="compositionally biased region" description="Basic and acidic residues" evidence="6">
    <location>
        <begin position="349"/>
        <end position="386"/>
    </location>
</feature>
<feature type="compositionally biased region" description="Polar residues" evidence="6">
    <location>
        <begin position="772"/>
        <end position="785"/>
    </location>
</feature>
<keyword evidence="9" id="KW-1185">Reference proteome</keyword>
<feature type="compositionally biased region" description="Polar residues" evidence="6">
    <location>
        <begin position="445"/>
        <end position="456"/>
    </location>
</feature>
<dbReference type="Proteomes" id="UP001497453">
    <property type="component" value="Chromosome 10"/>
</dbReference>
<evidence type="ECO:0000256" key="5">
    <source>
        <dbReference type="ARBA" id="ARBA00023242"/>
    </source>
</evidence>
<dbReference type="EMBL" id="OZ037953">
    <property type="protein sequence ID" value="CAL1698517.1"/>
    <property type="molecule type" value="Genomic_DNA"/>
</dbReference>
<dbReference type="PROSITE" id="PS51821">
    <property type="entry name" value="VELVET"/>
    <property type="match status" value="1"/>
</dbReference>
<feature type="compositionally biased region" description="Low complexity" evidence="6">
    <location>
        <begin position="747"/>
        <end position="761"/>
    </location>
</feature>
<dbReference type="PANTHER" id="PTHR33572:SF18">
    <property type="entry name" value="SPORE DEVELOPMENT REGULATOR VOSA"/>
    <property type="match status" value="1"/>
</dbReference>
<dbReference type="InterPro" id="IPR038491">
    <property type="entry name" value="Velvet_dom_sf"/>
</dbReference>
<gene>
    <name evidence="8" type="ORF">GFSPODELE1_LOCUS2189</name>
</gene>
<dbReference type="Gene3D" id="2.60.40.3960">
    <property type="entry name" value="Velvet domain"/>
    <property type="match status" value="1"/>
</dbReference>
<reference evidence="9" key="1">
    <citation type="submission" date="2024-04" db="EMBL/GenBank/DDBJ databases">
        <authorList>
            <person name="Shaw F."/>
            <person name="Minotto A."/>
        </authorList>
    </citation>
    <scope>NUCLEOTIDE SEQUENCE [LARGE SCALE GENOMIC DNA]</scope>
</reference>
<name>A0ABP1CWM8_9APHY</name>
<feature type="compositionally biased region" description="Pro residues" evidence="6">
    <location>
        <begin position="629"/>
        <end position="653"/>
    </location>
</feature>
<comment type="subcellular location">
    <subcellularLocation>
        <location evidence="1">Nucleus</location>
    </subcellularLocation>
</comment>
<evidence type="ECO:0000259" key="7">
    <source>
        <dbReference type="PROSITE" id="PS51821"/>
    </source>
</evidence>
<feature type="compositionally biased region" description="Low complexity" evidence="6">
    <location>
        <begin position="654"/>
        <end position="692"/>
    </location>
</feature>
<dbReference type="PANTHER" id="PTHR33572">
    <property type="entry name" value="SPORE DEVELOPMENT REGULATOR VOSA"/>
    <property type="match status" value="1"/>
</dbReference>
<evidence type="ECO:0000256" key="1">
    <source>
        <dbReference type="ARBA" id="ARBA00004123"/>
    </source>
</evidence>
<keyword evidence="2" id="KW-0749">Sporulation</keyword>
<feature type="region of interest" description="Disordered" evidence="6">
    <location>
        <begin position="36"/>
        <end position="94"/>
    </location>
</feature>
<evidence type="ECO:0000256" key="2">
    <source>
        <dbReference type="ARBA" id="ARBA00022969"/>
    </source>
</evidence>
<protein>
    <recommendedName>
        <fullName evidence="7">Velvet domain-containing protein</fullName>
    </recommendedName>
</protein>
<feature type="compositionally biased region" description="Basic and acidic residues" evidence="6">
    <location>
        <begin position="411"/>
        <end position="428"/>
    </location>
</feature>
<evidence type="ECO:0000313" key="9">
    <source>
        <dbReference type="Proteomes" id="UP001497453"/>
    </source>
</evidence>
<dbReference type="InterPro" id="IPR037525">
    <property type="entry name" value="Velvet_dom"/>
</dbReference>
<feature type="compositionally biased region" description="Pro residues" evidence="6">
    <location>
        <begin position="547"/>
        <end position="567"/>
    </location>
</feature>
<dbReference type="Pfam" id="PF11754">
    <property type="entry name" value="Velvet"/>
    <property type="match status" value="2"/>
</dbReference>
<keyword evidence="4" id="KW-0804">Transcription</keyword>
<proteinExistence type="predicted"/>
<keyword evidence="5" id="KW-0539">Nucleus</keyword>
<evidence type="ECO:0000256" key="4">
    <source>
        <dbReference type="ARBA" id="ARBA00023163"/>
    </source>
</evidence>
<feature type="domain" description="Velvet" evidence="7">
    <location>
        <begin position="21"/>
        <end position="224"/>
    </location>
</feature>
<dbReference type="InterPro" id="IPR021740">
    <property type="entry name" value="Velvet"/>
</dbReference>
<evidence type="ECO:0000313" key="8">
    <source>
        <dbReference type="EMBL" id="CAL1698517.1"/>
    </source>
</evidence>
<feature type="compositionally biased region" description="Pro residues" evidence="6">
    <location>
        <begin position="468"/>
        <end position="481"/>
    </location>
</feature>
<evidence type="ECO:0000256" key="6">
    <source>
        <dbReference type="SAM" id="MobiDB-lite"/>
    </source>
</evidence>
<sequence>MMDDDQPHQFIHADLPIHSLQDRSRLEYELTVRQEPKQARMCGVGGKADRRPIDPPPIVQLRVIDHAARDRDRERGGSSRGSSPDPSSPVTPPFSSNSFLQNPYYFMFASLAKPDEDVELHWLKDGKTRCTTGSVVSSLYHLKDTENHNEDAGFFVFPDLSVRTEGSYRLKLSLYEVVGNEVFHCKSVFSAPFYVYTAKKFPGMEESTPLSCSLADQGIKIRIRKDIRVRKRPMQVLEPASLSLSSAPASSGPPTLLPAPSGFPSSSGPPVRLDAAPGSGSGNGTAFPSSSGPPVRLDNQFAHFPSSSAPPVRLSSPTPPSGHHAFPSSSARPVRLPDRNEDDEEEEERERARERERERERDERERERERQRERERERERDDDRVNLRRTSGSYAPPPPIRRESSGMGSASRRDSGERRSSKRARADDGMGSGNVLGGPEVQEPSPISASSTQPANANWPIDPSVPTTAPPPPPQSAPGPPSNEHSAHYASHSAPPAGYDHRFQAPPPAYPQYDHPHHAPPATHYAPPPQHGAPHPYAHVPQTYYTHPPPPQWGPPHPSHHPAPPPQATYDPYMYSHHPPPPPHSQTHHPQYAHVPPPPPPGSYDYQAYRPPPPPPQQYGAPYYDHQPQHPPQQHVPPPAQPAHHYAPPPSPPSATASGGAGASGSMMYGGEYSAPNGADSRSASASQPPSRGYSYNAGPPPMPATSSSSSAMPPPPNGSHHHYGGAPHQFAHVPGVQLPPQPQPSAPSQSAYGTSNSSVNGMGGMGRSAPSHYQLTPAPQTSGHSGYPVPPESSPTSGGSSNGGWNTGQTWQGSSGHMMMQAEPSSAYPTGAGSYASSHHGHGQGSREGLGRIQLAPLRGQITPPPGGSGSSGDTERGKKSNNPLSIGNMVD</sequence>
<feature type="compositionally biased region" description="Basic and acidic residues" evidence="6">
    <location>
        <begin position="63"/>
        <end position="77"/>
    </location>
</feature>
<evidence type="ECO:0000256" key="3">
    <source>
        <dbReference type="ARBA" id="ARBA00023015"/>
    </source>
</evidence>
<keyword evidence="3" id="KW-0805">Transcription regulation</keyword>
<accession>A0ABP1CWM8</accession>